<dbReference type="Pfam" id="PF16160">
    <property type="entry name" value="DUF4866"/>
    <property type="match status" value="1"/>
</dbReference>
<accession>A0ABV1C2G3</accession>
<sequence>MATIFPREEKAEALFGEILKNPEACRRLMDTFNDSLDMADVLDAPTLSAQQFAAALFDAYENKDLSAFLMALCQHSMFDLLRNAALIPFKFNADGQPNPVILTDDAGVLLPDNKFAVNKKLYDRFVRVFQKQEKVKMYLASGYCKYHGYDEGSMDVVEYHYNQHLGLLLIYELPDTVKQKVTEAEAYSTVWDIQMKLQHALPRSVVYYGQDTLKDGGTRYDELGVFLPLEHFADRLERHVETATKIVYGE</sequence>
<proteinExistence type="predicted"/>
<reference evidence="1 2" key="1">
    <citation type="submission" date="2024-03" db="EMBL/GenBank/DDBJ databases">
        <title>Human intestinal bacterial collection.</title>
        <authorList>
            <person name="Pauvert C."/>
            <person name="Hitch T.C.A."/>
            <person name="Clavel T."/>
        </authorList>
    </citation>
    <scope>NUCLEOTIDE SEQUENCE [LARGE SCALE GENOMIC DNA]</scope>
    <source>
        <strain evidence="1 2">CLA-AA-H281</strain>
    </source>
</reference>
<dbReference type="RefSeq" id="WP_118553935.1">
    <property type="nucleotide sequence ID" value="NZ_JBBMEN010000002.1"/>
</dbReference>
<evidence type="ECO:0000313" key="2">
    <source>
        <dbReference type="Proteomes" id="UP001465119"/>
    </source>
</evidence>
<keyword evidence="2" id="KW-1185">Reference proteome</keyword>
<dbReference type="Proteomes" id="UP001465119">
    <property type="component" value="Unassembled WGS sequence"/>
</dbReference>
<comment type="caution">
    <text evidence="1">The sequence shown here is derived from an EMBL/GenBank/DDBJ whole genome shotgun (WGS) entry which is preliminary data.</text>
</comment>
<dbReference type="InterPro" id="IPR032357">
    <property type="entry name" value="DUF4866"/>
</dbReference>
<organism evidence="1 2">
    <name type="scientific">Faecalibacterium intestinale</name>
    <dbReference type="NCBI Taxonomy" id="3133155"/>
    <lineage>
        <taxon>Bacteria</taxon>
        <taxon>Bacillati</taxon>
        <taxon>Bacillota</taxon>
        <taxon>Clostridia</taxon>
        <taxon>Eubacteriales</taxon>
        <taxon>Oscillospiraceae</taxon>
        <taxon>Faecalibacterium</taxon>
    </lineage>
</organism>
<name>A0ABV1C2G3_9FIRM</name>
<protein>
    <submittedName>
        <fullName evidence="1">DUF4866 domain-containing protein</fullName>
    </submittedName>
</protein>
<gene>
    <name evidence="1" type="ORF">WMO20_03230</name>
</gene>
<evidence type="ECO:0000313" key="1">
    <source>
        <dbReference type="EMBL" id="MEQ2384953.1"/>
    </source>
</evidence>
<dbReference type="EMBL" id="JBBMEN010000002">
    <property type="protein sequence ID" value="MEQ2384953.1"/>
    <property type="molecule type" value="Genomic_DNA"/>
</dbReference>